<dbReference type="EMBL" id="MKHE01000025">
    <property type="protein sequence ID" value="OWK02204.1"/>
    <property type="molecule type" value="Genomic_DNA"/>
</dbReference>
<evidence type="ECO:0000256" key="1">
    <source>
        <dbReference type="SAM" id="MobiDB-lite"/>
    </source>
</evidence>
<feature type="region of interest" description="Disordered" evidence="1">
    <location>
        <begin position="1"/>
        <end position="100"/>
    </location>
</feature>
<evidence type="ECO:0000313" key="3">
    <source>
        <dbReference type="Proteomes" id="UP000242450"/>
    </source>
</evidence>
<comment type="caution">
    <text evidence="2">The sequence shown here is derived from an EMBL/GenBank/DDBJ whole genome shotgun (WGS) entry which is preliminary data.</text>
</comment>
<protein>
    <submittedName>
        <fullName evidence="2">Uncharacterized protein</fullName>
    </submittedName>
</protein>
<organism evidence="2 3">
    <name type="scientific">Cervus elaphus hippelaphus</name>
    <name type="common">European red deer</name>
    <dbReference type="NCBI Taxonomy" id="46360"/>
    <lineage>
        <taxon>Eukaryota</taxon>
        <taxon>Metazoa</taxon>
        <taxon>Chordata</taxon>
        <taxon>Craniata</taxon>
        <taxon>Vertebrata</taxon>
        <taxon>Euteleostomi</taxon>
        <taxon>Mammalia</taxon>
        <taxon>Eutheria</taxon>
        <taxon>Laurasiatheria</taxon>
        <taxon>Artiodactyla</taxon>
        <taxon>Ruminantia</taxon>
        <taxon>Pecora</taxon>
        <taxon>Cervidae</taxon>
        <taxon>Cervinae</taxon>
        <taxon>Cervus</taxon>
    </lineage>
</organism>
<dbReference type="OrthoDB" id="10033548at2759"/>
<proteinExistence type="predicted"/>
<keyword evidence="3" id="KW-1185">Reference proteome</keyword>
<feature type="region of interest" description="Disordered" evidence="1">
    <location>
        <begin position="112"/>
        <end position="193"/>
    </location>
</feature>
<accession>A0A212C8M0</accession>
<feature type="compositionally biased region" description="Low complexity" evidence="1">
    <location>
        <begin position="82"/>
        <end position="95"/>
    </location>
</feature>
<feature type="compositionally biased region" description="Basic and acidic residues" evidence="1">
    <location>
        <begin position="33"/>
        <end position="46"/>
    </location>
</feature>
<dbReference type="Proteomes" id="UP000242450">
    <property type="component" value="Chromosome 25"/>
</dbReference>
<sequence>MGERRPGGAQEQRPQQDLHPELQEQPQRPKLHPVKEQKQDQEEQKPPCKTRIPNLNYLGFHPHLQPPHHHQNATPSPAAFINNNTAANGSSAGSAWLFPAPATHNIQDEILGSEKAKSQQQEPQDPLEKQQLSPSPGQEAGILPETEKAKPEENQGDNSSENGNGKEKIRIESPVLTGFDYQEATGLVTGQQR</sequence>
<reference evidence="2 3" key="1">
    <citation type="journal article" date="2018" name="Mol. Genet. Genomics">
        <title>The red deer Cervus elaphus genome CerEla1.0: sequencing, annotating, genes, and chromosomes.</title>
        <authorList>
            <person name="Bana N.A."/>
            <person name="Nyiri A."/>
            <person name="Nagy J."/>
            <person name="Frank K."/>
            <person name="Nagy T."/>
            <person name="Steger V."/>
            <person name="Schiller M."/>
            <person name="Lakatos P."/>
            <person name="Sugar L."/>
            <person name="Horn P."/>
            <person name="Barta E."/>
            <person name="Orosz L."/>
        </authorList>
    </citation>
    <scope>NUCLEOTIDE SEQUENCE [LARGE SCALE GENOMIC DNA]</scope>
    <source>
        <strain evidence="2">Hungarian</strain>
    </source>
</reference>
<name>A0A212C8M0_CEREH</name>
<evidence type="ECO:0000313" key="2">
    <source>
        <dbReference type="EMBL" id="OWK02204.1"/>
    </source>
</evidence>
<gene>
    <name evidence="2" type="ORF">Celaphus_00017895</name>
</gene>
<dbReference type="AlphaFoldDB" id="A0A212C8M0"/>